<name>A0A839N0V4_9MICO</name>
<dbReference type="SUPFAM" id="SSF48239">
    <property type="entry name" value="Terpenoid cyclases/Protein prenyltransferases"/>
    <property type="match status" value="1"/>
</dbReference>
<dbReference type="EMBL" id="JACHVQ010000001">
    <property type="protein sequence ID" value="MBB2890449.1"/>
    <property type="molecule type" value="Genomic_DNA"/>
</dbReference>
<accession>A0A839N0V4</accession>
<sequence>MTTSLLTRAGFAGVLTLSCAGLTGLATAAPAHAATPDGTTAGYFLQSQLAASGDHFVSSGYPDYGLTIDGVLGLDTLQAGQTEAAKAAAYVVKNADNYNKYGDDVYSASTAKLLVFTEAQGLPTAETVKQLQSLRQSNGEFADTDTSTGKPLSPNYANTLGQSFAIIGLVRAEQPDATAADFLAKQQCSDGGFRVSFTGACTGDPDATSFAVQALVAAGGHDAAVTKAVNFLAGKQQANGGVVEPAAQPAPNTNSTGLAAVAFALAGKTAAANRAKSFVQSLQFGCDAPAALQGGIAYDRATFDSLTKQGGKAVASATEDRATTQGLFAFTQQPYLTITAGGAATAPALSCATASPTSTTSPTSTATSTTATSTTTGPPIVTDGPQPGGNRGVLFGGAALLGGAALAGAGLRRRMRSHS</sequence>
<reference evidence="4 5" key="1">
    <citation type="submission" date="2020-08" db="EMBL/GenBank/DDBJ databases">
        <title>Sequencing the genomes of 1000 actinobacteria strains.</title>
        <authorList>
            <person name="Klenk H.-P."/>
        </authorList>
    </citation>
    <scope>NUCLEOTIDE SEQUENCE [LARGE SCALE GENOMIC DNA]</scope>
    <source>
        <strain evidence="4 5">DSM 105369</strain>
    </source>
</reference>
<feature type="region of interest" description="Disordered" evidence="1">
    <location>
        <begin position="352"/>
        <end position="389"/>
    </location>
</feature>
<evidence type="ECO:0000256" key="2">
    <source>
        <dbReference type="SAM" id="Phobius"/>
    </source>
</evidence>
<comment type="caution">
    <text evidence="4">The sequence shown here is derived from an EMBL/GenBank/DDBJ whole genome shotgun (WGS) entry which is preliminary data.</text>
</comment>
<proteinExistence type="predicted"/>
<gene>
    <name evidence="4" type="ORF">FHU39_000433</name>
</gene>
<dbReference type="AlphaFoldDB" id="A0A839N0V4"/>
<feature type="chain" id="PRO_5032352886" description="Peptidase" evidence="3">
    <location>
        <begin position="34"/>
        <end position="419"/>
    </location>
</feature>
<dbReference type="Gene3D" id="1.50.10.20">
    <property type="match status" value="1"/>
</dbReference>
<keyword evidence="5" id="KW-1185">Reference proteome</keyword>
<evidence type="ECO:0000256" key="1">
    <source>
        <dbReference type="SAM" id="MobiDB-lite"/>
    </source>
</evidence>
<keyword evidence="2" id="KW-0812">Transmembrane</keyword>
<feature type="transmembrane region" description="Helical" evidence="2">
    <location>
        <begin position="392"/>
        <end position="411"/>
    </location>
</feature>
<dbReference type="CDD" id="cd00688">
    <property type="entry name" value="ISOPREN_C2_like"/>
    <property type="match status" value="1"/>
</dbReference>
<keyword evidence="3" id="KW-0732">Signal</keyword>
<feature type="compositionally biased region" description="Low complexity" evidence="1">
    <location>
        <begin position="352"/>
        <end position="379"/>
    </location>
</feature>
<organism evidence="4 5">
    <name type="scientific">Flexivirga oryzae</name>
    <dbReference type="NCBI Taxonomy" id="1794944"/>
    <lineage>
        <taxon>Bacteria</taxon>
        <taxon>Bacillati</taxon>
        <taxon>Actinomycetota</taxon>
        <taxon>Actinomycetes</taxon>
        <taxon>Micrococcales</taxon>
        <taxon>Dermacoccaceae</taxon>
        <taxon>Flexivirga</taxon>
    </lineage>
</organism>
<evidence type="ECO:0008006" key="6">
    <source>
        <dbReference type="Google" id="ProtNLM"/>
    </source>
</evidence>
<feature type="signal peptide" evidence="3">
    <location>
        <begin position="1"/>
        <end position="33"/>
    </location>
</feature>
<keyword evidence="2" id="KW-0472">Membrane</keyword>
<keyword evidence="2" id="KW-1133">Transmembrane helix</keyword>
<dbReference type="RefSeq" id="WP_183318545.1">
    <property type="nucleotide sequence ID" value="NZ_JACHVQ010000001.1"/>
</dbReference>
<evidence type="ECO:0000313" key="5">
    <source>
        <dbReference type="Proteomes" id="UP000559182"/>
    </source>
</evidence>
<dbReference type="InterPro" id="IPR008930">
    <property type="entry name" value="Terpenoid_cyclase/PrenylTrfase"/>
</dbReference>
<evidence type="ECO:0000313" key="4">
    <source>
        <dbReference type="EMBL" id="MBB2890449.1"/>
    </source>
</evidence>
<evidence type="ECO:0000256" key="3">
    <source>
        <dbReference type="SAM" id="SignalP"/>
    </source>
</evidence>
<dbReference type="Proteomes" id="UP000559182">
    <property type="component" value="Unassembled WGS sequence"/>
</dbReference>
<protein>
    <recommendedName>
        <fullName evidence="6">Peptidase</fullName>
    </recommendedName>
</protein>